<dbReference type="InterPro" id="IPR003644">
    <property type="entry name" value="Calx_beta"/>
</dbReference>
<sequence>MMNSSEDIYNYKCSDKGLLLPAINEYTWALGVRIFFYLIGMLWCFLGIAIVADTFMIGIEKITSKTRIIRVSNQKSATGYDELEVKVWNDTVANLSLMAFGTSAPEILLNVIEICFKGFKANDLGPATIVGSAAFNLLIITAVCITSIPKGEGRKIGNVRVYCVTTGFSVFAYVWMLLVLLVISPEVVELWEAVVTFLFFPVLIVICFLTDKMYCCRRSNKTASEVEIGIDIDNNMGGDRKDNVDIIHIAKELGRYHIPEEEAAKIAALKLSKGQSHNSGWYRIQATRKLTGSQRVQPKVKEAFKDIYTTVMNRSYLQQSPEPENTSLSAVDLTDNGNRAVVEFTAASSAVLENEGKVRLGIRRYGRLDLPVSVKLETIDGTAEANSDYIPLKTSVQFAIGETLKEINIEIVDDDVWEPDEFFFAKLFVDHGDPSVKHVTLGSVSINQITIINDDEPGTFEFTKPSYVVREGTGKAQLFVNRVNGADGVVHVHWETRDLSARSGKDYIAGLGDLMFGHGETQKTIEVIILDSELSERDCSFQAEISTAAAGARIGKIGKTIVTLVNDDEFQDMVSRIAAQTRQNLDALKLESSSWREQIACAMNVNGGDVENASAFDYVMHFISFFWKVLFAFIPPPHIAGGWLTFWLSLLWIGILTMVVGDLANIFGCLVGLGDLITAITFVALGTSMPDTFASRQAAINEKFADSSIGNVNGSNAVNVFLGLGLPWLIATIYWAAKGEVFAYPSDSLGFSVVLYLSTAVVTILILLMRRRIPSLFGGVELGGPVPGKYACSGVLVTLWIFYVVMSSLKAQGILQADF</sequence>
<comment type="subcellular location">
    <subcellularLocation>
        <location evidence="1">Cell membrane</location>
        <topology evidence="1">Multi-pass membrane protein</topology>
    </subcellularLocation>
</comment>
<keyword evidence="18" id="KW-0739">Sodium transport</keyword>
<evidence type="ECO:0000256" key="18">
    <source>
        <dbReference type="ARBA" id="ARBA00023201"/>
    </source>
</evidence>
<dbReference type="InterPro" id="IPR038081">
    <property type="entry name" value="CalX-like_sf"/>
</dbReference>
<comment type="catalytic activity">
    <reaction evidence="19">
        <text>Ca(2+)(in) + 3 Na(+)(out) = Ca(2+)(out) + 3 Na(+)(in)</text>
        <dbReference type="Rhea" id="RHEA:69955"/>
        <dbReference type="ChEBI" id="CHEBI:29101"/>
        <dbReference type="ChEBI" id="CHEBI:29108"/>
    </reaction>
</comment>
<keyword evidence="17" id="KW-0325">Glycoprotein</keyword>
<dbReference type="PANTHER" id="PTHR11878">
    <property type="entry name" value="SODIUM/CALCIUM EXCHANGER"/>
    <property type="match status" value="1"/>
</dbReference>
<keyword evidence="12" id="KW-0112">Calmodulin-binding</keyword>
<feature type="transmembrane region" description="Helical" evidence="20">
    <location>
        <begin position="34"/>
        <end position="59"/>
    </location>
</feature>
<dbReference type="InterPro" id="IPR004836">
    <property type="entry name" value="Na_Ca_Ex"/>
</dbReference>
<keyword evidence="23" id="KW-1185">Reference proteome</keyword>
<evidence type="ECO:0000259" key="21">
    <source>
        <dbReference type="SMART" id="SM00237"/>
    </source>
</evidence>
<keyword evidence="6" id="KW-0109">Calcium transport</keyword>
<dbReference type="Pfam" id="PF01699">
    <property type="entry name" value="Na_Ca_ex"/>
    <property type="match status" value="2"/>
</dbReference>
<dbReference type="EMBL" id="CP111013">
    <property type="protein sequence ID" value="WAQ96607.1"/>
    <property type="molecule type" value="Genomic_DNA"/>
</dbReference>
<feature type="transmembrane region" description="Helical" evidence="20">
    <location>
        <begin position="788"/>
        <end position="806"/>
    </location>
</feature>
<evidence type="ECO:0000256" key="19">
    <source>
        <dbReference type="ARBA" id="ARBA00033667"/>
    </source>
</evidence>
<reference evidence="22" key="1">
    <citation type="submission" date="2022-11" db="EMBL/GenBank/DDBJ databases">
        <title>Centuries of genome instability and evolution in soft-shell clam transmissible cancer (bioRxiv).</title>
        <authorList>
            <person name="Hart S.F.M."/>
            <person name="Yonemitsu M.A."/>
            <person name="Giersch R.M."/>
            <person name="Beal B.F."/>
            <person name="Arriagada G."/>
            <person name="Davis B.W."/>
            <person name="Ostrander E.A."/>
            <person name="Goff S.P."/>
            <person name="Metzger M.J."/>
        </authorList>
    </citation>
    <scope>NUCLEOTIDE SEQUENCE</scope>
    <source>
        <strain evidence="22">MELC-2E11</strain>
        <tissue evidence="22">Siphon/mantle</tissue>
    </source>
</reference>
<evidence type="ECO:0000256" key="15">
    <source>
        <dbReference type="ARBA" id="ARBA00023065"/>
    </source>
</evidence>
<dbReference type="Gene3D" id="2.60.40.2030">
    <property type="match status" value="2"/>
</dbReference>
<proteinExistence type="inferred from homology"/>
<feature type="domain" description="Calx-beta" evidence="21">
    <location>
        <begin position="447"/>
        <end position="546"/>
    </location>
</feature>
<evidence type="ECO:0000313" key="23">
    <source>
        <dbReference type="Proteomes" id="UP001164746"/>
    </source>
</evidence>
<dbReference type="InterPro" id="IPR044880">
    <property type="entry name" value="NCX_ion-bd_dom_sf"/>
</dbReference>
<evidence type="ECO:0000256" key="3">
    <source>
        <dbReference type="ARBA" id="ARBA00022448"/>
    </source>
</evidence>
<keyword evidence="13 20" id="KW-1133">Transmembrane helix</keyword>
<gene>
    <name evidence="22" type="ORF">MAR_029297</name>
</gene>
<dbReference type="InterPro" id="IPR051171">
    <property type="entry name" value="CaCA"/>
</dbReference>
<keyword evidence="8" id="KW-0479">Metal-binding</keyword>
<evidence type="ECO:0000256" key="1">
    <source>
        <dbReference type="ARBA" id="ARBA00004651"/>
    </source>
</evidence>
<dbReference type="SUPFAM" id="SSF141072">
    <property type="entry name" value="CalX-like"/>
    <property type="match status" value="2"/>
</dbReference>
<evidence type="ECO:0000313" key="22">
    <source>
        <dbReference type="EMBL" id="WAQ96607.1"/>
    </source>
</evidence>
<evidence type="ECO:0000256" key="5">
    <source>
        <dbReference type="ARBA" id="ARBA00022475"/>
    </source>
</evidence>
<keyword evidence="11" id="KW-0106">Calcium</keyword>
<evidence type="ECO:0000256" key="13">
    <source>
        <dbReference type="ARBA" id="ARBA00022989"/>
    </source>
</evidence>
<evidence type="ECO:0000256" key="20">
    <source>
        <dbReference type="SAM" id="Phobius"/>
    </source>
</evidence>
<keyword evidence="7 20" id="KW-0812">Transmembrane</keyword>
<dbReference type="InterPro" id="IPR004837">
    <property type="entry name" value="NaCa_Exmemb"/>
</dbReference>
<keyword evidence="14" id="KW-0915">Sodium</keyword>
<evidence type="ECO:0000256" key="11">
    <source>
        <dbReference type="ARBA" id="ARBA00022837"/>
    </source>
</evidence>
<evidence type="ECO:0000256" key="2">
    <source>
        <dbReference type="ARBA" id="ARBA00007489"/>
    </source>
</evidence>
<dbReference type="Proteomes" id="UP001164746">
    <property type="component" value="Chromosome 2"/>
</dbReference>
<dbReference type="PANTHER" id="PTHR11878:SF76">
    <property type="entry name" value="CALX-BETA DOMAIN-CONTAINING PROTEIN"/>
    <property type="match status" value="1"/>
</dbReference>
<keyword evidence="10" id="KW-0677">Repeat</keyword>
<evidence type="ECO:0000256" key="16">
    <source>
        <dbReference type="ARBA" id="ARBA00023136"/>
    </source>
</evidence>
<name>A0ABY7DG19_MYAAR</name>
<evidence type="ECO:0000256" key="9">
    <source>
        <dbReference type="ARBA" id="ARBA00022729"/>
    </source>
</evidence>
<keyword evidence="15" id="KW-0406">Ion transport</keyword>
<evidence type="ECO:0000256" key="4">
    <source>
        <dbReference type="ARBA" id="ARBA00022449"/>
    </source>
</evidence>
<evidence type="ECO:0000256" key="7">
    <source>
        <dbReference type="ARBA" id="ARBA00022692"/>
    </source>
</evidence>
<keyword evidence="4" id="KW-0050">Antiport</keyword>
<evidence type="ECO:0000256" key="12">
    <source>
        <dbReference type="ARBA" id="ARBA00022860"/>
    </source>
</evidence>
<keyword evidence="9" id="KW-0732">Signal</keyword>
<feature type="transmembrane region" description="Helical" evidence="20">
    <location>
        <begin position="666"/>
        <end position="685"/>
    </location>
</feature>
<evidence type="ECO:0000256" key="17">
    <source>
        <dbReference type="ARBA" id="ARBA00023180"/>
    </source>
</evidence>
<dbReference type="PRINTS" id="PR01259">
    <property type="entry name" value="NACAEXCHNGR"/>
</dbReference>
<evidence type="ECO:0000256" key="14">
    <source>
        <dbReference type="ARBA" id="ARBA00023053"/>
    </source>
</evidence>
<feature type="domain" description="Calx-beta" evidence="21">
    <location>
        <begin position="329"/>
        <end position="428"/>
    </location>
</feature>
<evidence type="ECO:0000256" key="6">
    <source>
        <dbReference type="ARBA" id="ARBA00022568"/>
    </source>
</evidence>
<comment type="similarity">
    <text evidence="2">Belongs to the Ca(2+):cation antiporter (CaCA) (TC 2.A.19) family. SLC8 subfamily.</text>
</comment>
<evidence type="ECO:0000256" key="8">
    <source>
        <dbReference type="ARBA" id="ARBA00022723"/>
    </source>
</evidence>
<feature type="transmembrane region" description="Helical" evidence="20">
    <location>
        <begin position="640"/>
        <end position="659"/>
    </location>
</feature>
<keyword evidence="3" id="KW-0813">Transport</keyword>
<feature type="transmembrane region" description="Helical" evidence="20">
    <location>
        <begin position="717"/>
        <end position="737"/>
    </location>
</feature>
<feature type="transmembrane region" description="Helical" evidence="20">
    <location>
        <begin position="161"/>
        <end position="184"/>
    </location>
</feature>
<feature type="transmembrane region" description="Helical" evidence="20">
    <location>
        <begin position="190"/>
        <end position="209"/>
    </location>
</feature>
<feature type="transmembrane region" description="Helical" evidence="20">
    <location>
        <begin position="749"/>
        <end position="768"/>
    </location>
</feature>
<feature type="transmembrane region" description="Helical" evidence="20">
    <location>
        <begin position="124"/>
        <end position="149"/>
    </location>
</feature>
<keyword evidence="5" id="KW-1003">Cell membrane</keyword>
<organism evidence="22 23">
    <name type="scientific">Mya arenaria</name>
    <name type="common">Soft-shell clam</name>
    <dbReference type="NCBI Taxonomy" id="6604"/>
    <lineage>
        <taxon>Eukaryota</taxon>
        <taxon>Metazoa</taxon>
        <taxon>Spiralia</taxon>
        <taxon>Lophotrochozoa</taxon>
        <taxon>Mollusca</taxon>
        <taxon>Bivalvia</taxon>
        <taxon>Autobranchia</taxon>
        <taxon>Heteroconchia</taxon>
        <taxon>Euheterodonta</taxon>
        <taxon>Imparidentia</taxon>
        <taxon>Neoheterodontei</taxon>
        <taxon>Myida</taxon>
        <taxon>Myoidea</taxon>
        <taxon>Myidae</taxon>
        <taxon>Mya</taxon>
    </lineage>
</organism>
<protein>
    <submittedName>
        <fullName evidence="22">NAC1-like protein</fullName>
    </submittedName>
</protein>
<dbReference type="SMART" id="SM00237">
    <property type="entry name" value="Calx_beta"/>
    <property type="match status" value="2"/>
</dbReference>
<accession>A0ABY7DG19</accession>
<feature type="transmembrane region" description="Helical" evidence="20">
    <location>
        <begin position="615"/>
        <end position="634"/>
    </location>
</feature>
<keyword evidence="16 20" id="KW-0472">Membrane</keyword>
<dbReference type="Gene3D" id="1.20.1420.30">
    <property type="entry name" value="NCX, central ion-binding region"/>
    <property type="match status" value="2"/>
</dbReference>
<evidence type="ECO:0000256" key="10">
    <source>
        <dbReference type="ARBA" id="ARBA00022737"/>
    </source>
</evidence>
<dbReference type="Pfam" id="PF03160">
    <property type="entry name" value="Calx-beta"/>
    <property type="match status" value="1"/>
</dbReference>